<reference evidence="1" key="1">
    <citation type="submission" date="2022-01" db="UniProtKB">
        <authorList>
            <consortium name="EnsemblMetazoa"/>
        </authorList>
    </citation>
    <scope>IDENTIFICATION</scope>
</reference>
<sequence length="668" mass="76610">MYREGKSITKQQVQKRNSFEEKKFWDTLRIIHFEEKAFEKSHAFKVNKHNSLMGITEESPESSTPYNELYNKSSDYDEMDNNAKMEESIKQLLLTNGEVDIEKVLCLHLLAIKQSDCCTARDDTPRPINVFTRYSNLLPNYIIESGDSKIKCCCWKRKSQKMKCDFRPIKIHLTINKQIEKIINIVIITLKELNEKKLKLLISMAHNINVLRTILVRPANQNYLTELLKSKLVLNNSESETECCTLMKGSNEMIRDVNKYKKNMVFRLNPPNSLVYLRALLADMDKYTSCPEIQKKDSFCSLVDICKKISVGEDVNLAGFSILRNTSINSSGTAVISEDGKDITYIAGPSCKKTRAPDFFENNLTLLLKSTGLMDKKTEEVKPVIREEKFMRFYHKMSDRTIASLEKITKERINTLKSHMNKTKDKKEPPDPEMLRSNILKRLSNQQRILLAQESSRVKGEKNESEHNANVAPLAHIMSNVMSKRSLLNLARNSTQEEREYFLKPVKKGGLGLGEIIIGKENMSKMEKIAAIAQGETLITMITPLSEQVAPAPERKSIIDVSTDSSWDLLKIKHDISQAEITKKFTKFVKSNSESHSSNHHEDIKYDVNNIDQQSKQLSPNLTIVETKLQGRIPLRKQLEKKTIVQNEEKSLAKSLPKQLYSIKQKNK</sequence>
<organism evidence="1 2">
    <name type="scientific">Cimex lectularius</name>
    <name type="common">Bed bug</name>
    <name type="synonym">Acanthia lectularia</name>
    <dbReference type="NCBI Taxonomy" id="79782"/>
    <lineage>
        <taxon>Eukaryota</taxon>
        <taxon>Metazoa</taxon>
        <taxon>Ecdysozoa</taxon>
        <taxon>Arthropoda</taxon>
        <taxon>Hexapoda</taxon>
        <taxon>Insecta</taxon>
        <taxon>Pterygota</taxon>
        <taxon>Neoptera</taxon>
        <taxon>Paraneoptera</taxon>
        <taxon>Hemiptera</taxon>
        <taxon>Heteroptera</taxon>
        <taxon>Panheteroptera</taxon>
        <taxon>Cimicomorpha</taxon>
        <taxon>Cimicidae</taxon>
        <taxon>Cimex</taxon>
    </lineage>
</organism>
<protein>
    <submittedName>
        <fullName evidence="1">Uncharacterized protein</fullName>
    </submittedName>
</protein>
<evidence type="ECO:0000313" key="1">
    <source>
        <dbReference type="EnsemblMetazoa" id="XP_014253118.1"/>
    </source>
</evidence>
<dbReference type="AlphaFoldDB" id="A0A8I6RYB4"/>
<dbReference type="Proteomes" id="UP000494040">
    <property type="component" value="Unassembled WGS sequence"/>
</dbReference>
<dbReference type="OrthoDB" id="7683519at2759"/>
<dbReference type="OMA" id="IYWNEND"/>
<dbReference type="KEGG" id="clec:106668671"/>
<name>A0A8I6RYB4_CIMLE</name>
<dbReference type="EnsemblMetazoa" id="XM_014397632.1">
    <property type="protein sequence ID" value="XP_014253118.1"/>
    <property type="gene ID" value="LOC106668671"/>
</dbReference>
<dbReference type="RefSeq" id="XP_014253118.1">
    <property type="nucleotide sequence ID" value="XM_014397632.1"/>
</dbReference>
<accession>A0A8I6RYB4</accession>
<dbReference type="GeneID" id="106668671"/>
<keyword evidence="2" id="KW-1185">Reference proteome</keyword>
<proteinExistence type="predicted"/>
<evidence type="ECO:0000313" key="2">
    <source>
        <dbReference type="Proteomes" id="UP000494040"/>
    </source>
</evidence>